<dbReference type="EMBL" id="CABITT030000006">
    <property type="protein sequence ID" value="VVB08270.1"/>
    <property type="molecule type" value="Genomic_DNA"/>
</dbReference>
<feature type="region of interest" description="Disordered" evidence="1">
    <location>
        <begin position="1"/>
        <end position="71"/>
    </location>
</feature>
<feature type="compositionally biased region" description="Basic and acidic residues" evidence="1">
    <location>
        <begin position="27"/>
        <end position="48"/>
    </location>
</feature>
<keyword evidence="3" id="KW-1185">Reference proteome</keyword>
<evidence type="ECO:0000256" key="1">
    <source>
        <dbReference type="SAM" id="MobiDB-lite"/>
    </source>
</evidence>
<evidence type="ECO:0000313" key="2">
    <source>
        <dbReference type="EMBL" id="VVB08270.1"/>
    </source>
</evidence>
<comment type="caution">
    <text evidence="2">The sequence shown here is derived from an EMBL/GenBank/DDBJ whole genome shotgun (WGS) entry which is preliminary data.</text>
</comment>
<accession>A0A565C3S9</accession>
<organism evidence="2 3">
    <name type="scientific">Arabis nemorensis</name>
    <dbReference type="NCBI Taxonomy" id="586526"/>
    <lineage>
        <taxon>Eukaryota</taxon>
        <taxon>Viridiplantae</taxon>
        <taxon>Streptophyta</taxon>
        <taxon>Embryophyta</taxon>
        <taxon>Tracheophyta</taxon>
        <taxon>Spermatophyta</taxon>
        <taxon>Magnoliopsida</taxon>
        <taxon>eudicotyledons</taxon>
        <taxon>Gunneridae</taxon>
        <taxon>Pentapetalae</taxon>
        <taxon>rosids</taxon>
        <taxon>malvids</taxon>
        <taxon>Brassicales</taxon>
        <taxon>Brassicaceae</taxon>
        <taxon>Arabideae</taxon>
        <taxon>Arabis</taxon>
    </lineage>
</organism>
<dbReference type="Proteomes" id="UP000489600">
    <property type="component" value="Unassembled WGS sequence"/>
</dbReference>
<reference evidence="2" key="1">
    <citation type="submission" date="2019-07" db="EMBL/GenBank/DDBJ databases">
        <authorList>
            <person name="Dittberner H."/>
        </authorList>
    </citation>
    <scope>NUCLEOTIDE SEQUENCE [LARGE SCALE GENOMIC DNA]</scope>
</reference>
<name>A0A565C3S9_9BRAS</name>
<evidence type="ECO:0000313" key="3">
    <source>
        <dbReference type="Proteomes" id="UP000489600"/>
    </source>
</evidence>
<dbReference type="AlphaFoldDB" id="A0A565C3S9"/>
<sequence length="71" mass="7701">MEEGLQGKQVPGLEKPSFSIGLTQMETDTKTVEEIKWGGSKKSLEPKGHLKRTGGSNASGNVLGRRRSKEC</sequence>
<protein>
    <submittedName>
        <fullName evidence="2">Uncharacterized protein</fullName>
    </submittedName>
</protein>
<gene>
    <name evidence="2" type="ORF">ANE_LOCUS18714</name>
</gene>
<proteinExistence type="predicted"/>